<name>A0A5E4CKP4_MARMO</name>
<dbReference type="InterPro" id="IPR057842">
    <property type="entry name" value="WH_MER3"/>
</dbReference>
<dbReference type="Gene3D" id="1.10.10.10">
    <property type="entry name" value="Winged helix-like DNA-binding domain superfamily/Winged helix DNA-binding domain"/>
    <property type="match status" value="1"/>
</dbReference>
<accession>A0A5E4CKP4</accession>
<evidence type="ECO:0000256" key="3">
    <source>
        <dbReference type="ARBA" id="ARBA00022806"/>
    </source>
</evidence>
<dbReference type="PANTHER" id="PTHR47961">
    <property type="entry name" value="DNA POLYMERASE THETA, PUTATIVE (AFU_ORTHOLOGUE AFUA_1G05260)-RELATED"/>
    <property type="match status" value="1"/>
</dbReference>
<dbReference type="Gene3D" id="3.40.50.300">
    <property type="entry name" value="P-loop containing nucleotide triphosphate hydrolases"/>
    <property type="match status" value="1"/>
</dbReference>
<dbReference type="InterPro" id="IPR027417">
    <property type="entry name" value="P-loop_NTPase"/>
</dbReference>
<dbReference type="Pfam" id="PF23445">
    <property type="entry name" value="WHD_SNRNP200"/>
    <property type="match status" value="1"/>
</dbReference>
<evidence type="ECO:0000256" key="4">
    <source>
        <dbReference type="ARBA" id="ARBA00022840"/>
    </source>
</evidence>
<evidence type="ECO:0000313" key="7">
    <source>
        <dbReference type="Proteomes" id="UP000335636"/>
    </source>
</evidence>
<evidence type="ECO:0000313" key="6">
    <source>
        <dbReference type="EMBL" id="VTJ81472.1"/>
    </source>
</evidence>
<evidence type="ECO:0000259" key="5">
    <source>
        <dbReference type="Pfam" id="PF23445"/>
    </source>
</evidence>
<proteinExistence type="predicted"/>
<dbReference type="Proteomes" id="UP000335636">
    <property type="component" value="Unassembled WGS sequence"/>
</dbReference>
<feature type="non-terminal residue" evidence="6">
    <location>
        <position position="1"/>
    </location>
</feature>
<dbReference type="GO" id="GO:0004386">
    <property type="term" value="F:helicase activity"/>
    <property type="evidence" value="ECO:0007669"/>
    <property type="project" value="UniProtKB-KW"/>
</dbReference>
<reference evidence="6" key="1">
    <citation type="submission" date="2019-04" db="EMBL/GenBank/DDBJ databases">
        <authorList>
            <person name="Alioto T."/>
            <person name="Alioto T."/>
        </authorList>
    </citation>
    <scope>NUCLEOTIDE SEQUENCE [LARGE SCALE GENOMIC DNA]</scope>
</reference>
<dbReference type="SUPFAM" id="SSF52540">
    <property type="entry name" value="P-loop containing nucleoside triphosphate hydrolases"/>
    <property type="match status" value="1"/>
</dbReference>
<organism evidence="6 7">
    <name type="scientific">Marmota monax</name>
    <name type="common">Woodchuck</name>
    <dbReference type="NCBI Taxonomy" id="9995"/>
    <lineage>
        <taxon>Eukaryota</taxon>
        <taxon>Metazoa</taxon>
        <taxon>Chordata</taxon>
        <taxon>Craniata</taxon>
        <taxon>Vertebrata</taxon>
        <taxon>Euteleostomi</taxon>
        <taxon>Mammalia</taxon>
        <taxon>Eutheria</taxon>
        <taxon>Euarchontoglires</taxon>
        <taxon>Glires</taxon>
        <taxon>Rodentia</taxon>
        <taxon>Sciuromorpha</taxon>
        <taxon>Sciuridae</taxon>
        <taxon>Xerinae</taxon>
        <taxon>Marmotini</taxon>
        <taxon>Marmota</taxon>
    </lineage>
</organism>
<evidence type="ECO:0000256" key="2">
    <source>
        <dbReference type="ARBA" id="ARBA00022801"/>
    </source>
</evidence>
<gene>
    <name evidence="6" type="ORF">MONAX_5E018087</name>
</gene>
<keyword evidence="1" id="KW-0547">Nucleotide-binding</keyword>
<evidence type="ECO:0000256" key="1">
    <source>
        <dbReference type="ARBA" id="ARBA00022741"/>
    </source>
</evidence>
<dbReference type="GO" id="GO:0005524">
    <property type="term" value="F:ATP binding"/>
    <property type="evidence" value="ECO:0007669"/>
    <property type="project" value="UniProtKB-KW"/>
</dbReference>
<dbReference type="EMBL" id="CABDUW010001431">
    <property type="protein sequence ID" value="VTJ81472.1"/>
    <property type="molecule type" value="Genomic_DNA"/>
</dbReference>
<comment type="caution">
    <text evidence="6">The sequence shown here is derived from an EMBL/GenBank/DDBJ whole genome shotgun (WGS) entry which is preliminary data.</text>
</comment>
<keyword evidence="4" id="KW-0067">ATP-binding</keyword>
<dbReference type="InterPro" id="IPR036388">
    <property type="entry name" value="WH-like_DNA-bd_sf"/>
</dbReference>
<dbReference type="PANTHER" id="PTHR47961:SF13">
    <property type="entry name" value="ACTIVATING SIGNAL COINTEGRATOR 1 COMPLEX SUBUNIT 3"/>
    <property type="match status" value="1"/>
</dbReference>
<keyword evidence="3" id="KW-0347">Helicase</keyword>
<dbReference type="InterPro" id="IPR050474">
    <property type="entry name" value="Hel308_SKI2-like"/>
</dbReference>
<feature type="domain" description="MER3 helicase-like winged helix" evidence="5">
    <location>
        <begin position="61"/>
        <end position="94"/>
    </location>
</feature>
<keyword evidence="2" id="KW-0378">Hydrolase</keyword>
<keyword evidence="7" id="KW-1185">Reference proteome</keyword>
<protein>
    <recommendedName>
        <fullName evidence="5">MER3 helicase-like winged helix domain-containing protein</fullName>
    </recommendedName>
</protein>
<dbReference type="AlphaFoldDB" id="A0A5E4CKP4"/>
<dbReference type="GO" id="GO:0016787">
    <property type="term" value="F:hydrolase activity"/>
    <property type="evidence" value="ECO:0007669"/>
    <property type="project" value="UniProtKB-KW"/>
</dbReference>
<sequence>GTQIYASKRSSFIDLGILDVMQIFGRAGQPQFDKFGEGVIITTHDKLSHYLTLLTEQNPIESQFLESLADNLNAEIALGTVTNVEEAVKWVDFAMEELKLKT</sequence>